<dbReference type="SMART" id="SM01209">
    <property type="entry name" value="GARS_A"/>
    <property type="match status" value="1"/>
</dbReference>
<gene>
    <name evidence="6" type="ORF">ALQ36_01137</name>
</gene>
<accession>A0A3M3Y9U4</accession>
<evidence type="ECO:0000313" key="7">
    <source>
        <dbReference type="Proteomes" id="UP000281350"/>
    </source>
</evidence>
<keyword evidence="1" id="KW-0436">Ligase</keyword>
<dbReference type="Proteomes" id="UP000281350">
    <property type="component" value="Unassembled WGS sequence"/>
</dbReference>
<organism evidence="6 7">
    <name type="scientific">Pseudomonas syringae pv. primulae</name>
    <dbReference type="NCBI Taxonomy" id="251707"/>
    <lineage>
        <taxon>Bacteria</taxon>
        <taxon>Pseudomonadati</taxon>
        <taxon>Pseudomonadota</taxon>
        <taxon>Gammaproteobacteria</taxon>
        <taxon>Pseudomonadales</taxon>
        <taxon>Pseudomonadaceae</taxon>
        <taxon>Pseudomonas</taxon>
    </lineage>
</organism>
<protein>
    <submittedName>
        <fullName evidence="6">Phosphoribosylglycinamide synthetase</fullName>
    </submittedName>
</protein>
<comment type="caution">
    <text evidence="6">The sequence shown here is derived from an EMBL/GenBank/DDBJ whole genome shotgun (WGS) entry which is preliminary data.</text>
</comment>
<dbReference type="NCBIfam" id="NF005543">
    <property type="entry name" value="PRK07206.1"/>
    <property type="match status" value="1"/>
</dbReference>
<evidence type="ECO:0000259" key="5">
    <source>
        <dbReference type="PROSITE" id="PS50975"/>
    </source>
</evidence>
<dbReference type="InterPro" id="IPR052032">
    <property type="entry name" value="ATP-dep_AA_Ligase"/>
</dbReference>
<sequence length="424" mass="47427">MPALNKKEVVIIVDAWSGGKYLIPAFQALGYFCIHIQSEFVPTVFENDNNLAATRSDVHIVHNGDVEILVGALNIYKVKAIIAGSEGAVSLADNLNEIFGLAFKNSYNLSIARRNKFHMQDRLAQNGLDSINQKIVTNIKELREWLAQNERRPVVLKPVQSAGTDGVFICHGIEDAENALNIILAKKDLFGDANLQVLCQEFLDGEEFVINGIACQGQYFFTELWRSQKKQRDGSPVYDVQYLHYQNDTGFSTLTNYTTKVCQSLGFSNGAFHAEVMITPRGPVLIEIGARVAGGADPYIVEECLGHSQISKLVQAVIHPQIFLRELHQQHDFTGHRRAAYIFMISPNTSKVLRTPEKNLIAIPGVVSVNYHYDVGDIQKVTKDLLSSPGLIIAIQDDKLLLDETIDKIRRVESDFYRLDLELI</sequence>
<evidence type="ECO:0000256" key="4">
    <source>
        <dbReference type="PROSITE-ProRule" id="PRU00409"/>
    </source>
</evidence>
<dbReference type="RefSeq" id="WP_122279251.1">
    <property type="nucleotide sequence ID" value="NZ_RBPY01000083.1"/>
</dbReference>
<evidence type="ECO:0000313" key="6">
    <source>
        <dbReference type="EMBL" id="RMO78454.1"/>
    </source>
</evidence>
<evidence type="ECO:0000256" key="1">
    <source>
        <dbReference type="ARBA" id="ARBA00022598"/>
    </source>
</evidence>
<dbReference type="PANTHER" id="PTHR43585:SF2">
    <property type="entry name" value="ATP-GRASP ENZYME FSQD"/>
    <property type="match status" value="1"/>
</dbReference>
<dbReference type="GO" id="GO:0005524">
    <property type="term" value="F:ATP binding"/>
    <property type="evidence" value="ECO:0007669"/>
    <property type="project" value="UniProtKB-UniRule"/>
</dbReference>
<reference evidence="6 7" key="1">
    <citation type="submission" date="2018-08" db="EMBL/GenBank/DDBJ databases">
        <title>Recombination of ecologically and evolutionarily significant loci maintains genetic cohesion in the Pseudomonas syringae species complex.</title>
        <authorList>
            <person name="Dillon M."/>
            <person name="Thakur S."/>
            <person name="Almeida R.N.D."/>
            <person name="Weir B.S."/>
            <person name="Guttman D.S."/>
        </authorList>
    </citation>
    <scope>NUCLEOTIDE SEQUENCE [LARGE SCALE GENOMIC DNA]</scope>
    <source>
        <strain evidence="6 7">ICMP 2732</strain>
    </source>
</reference>
<dbReference type="Pfam" id="PF13535">
    <property type="entry name" value="ATP-grasp_4"/>
    <property type="match status" value="1"/>
</dbReference>
<keyword evidence="2 4" id="KW-0547">Nucleotide-binding</keyword>
<dbReference type="Gene3D" id="3.30.470.20">
    <property type="entry name" value="ATP-grasp fold, B domain"/>
    <property type="match status" value="1"/>
</dbReference>
<keyword evidence="3 4" id="KW-0067">ATP-binding</keyword>
<feature type="domain" description="ATP-grasp" evidence="5">
    <location>
        <begin position="120"/>
        <end position="318"/>
    </location>
</feature>
<dbReference type="PROSITE" id="PS50975">
    <property type="entry name" value="ATP_GRASP"/>
    <property type="match status" value="1"/>
</dbReference>
<dbReference type="AlphaFoldDB" id="A0A3M3Y9U4"/>
<evidence type="ECO:0000256" key="2">
    <source>
        <dbReference type="ARBA" id="ARBA00022741"/>
    </source>
</evidence>
<dbReference type="GO" id="GO:0016874">
    <property type="term" value="F:ligase activity"/>
    <property type="evidence" value="ECO:0007669"/>
    <property type="project" value="UniProtKB-KW"/>
</dbReference>
<dbReference type="EMBL" id="RBPY01000083">
    <property type="protein sequence ID" value="RMO78454.1"/>
    <property type="molecule type" value="Genomic_DNA"/>
</dbReference>
<dbReference type="GO" id="GO:0046872">
    <property type="term" value="F:metal ion binding"/>
    <property type="evidence" value="ECO:0007669"/>
    <property type="project" value="InterPro"/>
</dbReference>
<name>A0A3M3Y9U4_9PSED</name>
<dbReference type="SUPFAM" id="SSF56059">
    <property type="entry name" value="Glutathione synthetase ATP-binding domain-like"/>
    <property type="match status" value="1"/>
</dbReference>
<proteinExistence type="predicted"/>
<evidence type="ECO:0000256" key="3">
    <source>
        <dbReference type="ARBA" id="ARBA00022840"/>
    </source>
</evidence>
<dbReference type="PANTHER" id="PTHR43585">
    <property type="entry name" value="FUMIPYRROLE BIOSYNTHESIS PROTEIN C"/>
    <property type="match status" value="1"/>
</dbReference>
<dbReference type="InterPro" id="IPR011761">
    <property type="entry name" value="ATP-grasp"/>
</dbReference>